<protein>
    <recommendedName>
        <fullName evidence="3">iodotyrosine deiodinase</fullName>
        <ecNumber evidence="3">1.21.1.1</ecNumber>
    </recommendedName>
</protein>
<reference evidence="12" key="3">
    <citation type="submission" date="2025-09" db="UniProtKB">
        <authorList>
            <consortium name="Ensembl"/>
        </authorList>
    </citation>
    <scope>IDENTIFICATION</scope>
</reference>
<keyword evidence="13" id="KW-1185">Reference proteome</keyword>
<comment type="similarity">
    <text evidence="2">Belongs to the nitroreductase family.</text>
</comment>
<accession>A0AAX7ULE6</accession>
<evidence type="ECO:0000256" key="6">
    <source>
        <dbReference type="ARBA" id="ARBA00023002"/>
    </source>
</evidence>
<dbReference type="EC" id="1.21.1.1" evidence="3"/>
<evidence type="ECO:0000313" key="12">
    <source>
        <dbReference type="Ensembl" id="ENSACLP00000065796.1"/>
    </source>
</evidence>
<reference evidence="12" key="2">
    <citation type="submission" date="2025-08" db="UniProtKB">
        <authorList>
            <consortium name="Ensembl"/>
        </authorList>
    </citation>
    <scope>IDENTIFICATION</scope>
</reference>
<evidence type="ECO:0000256" key="2">
    <source>
        <dbReference type="ARBA" id="ARBA00007118"/>
    </source>
</evidence>
<dbReference type="Pfam" id="PF00881">
    <property type="entry name" value="Nitroreductase"/>
    <property type="match status" value="1"/>
</dbReference>
<dbReference type="InterPro" id="IPR000415">
    <property type="entry name" value="Nitroreductase-like"/>
</dbReference>
<evidence type="ECO:0000256" key="8">
    <source>
        <dbReference type="ARBA" id="ARBA00033666"/>
    </source>
</evidence>
<feature type="domain" description="Nitroreductase" evidence="11">
    <location>
        <begin position="148"/>
        <end position="316"/>
    </location>
</feature>
<dbReference type="AlphaFoldDB" id="A0AAX7ULE6"/>
<dbReference type="CDD" id="cd02144">
    <property type="entry name" value="iodotyrosine_dehalogenase"/>
    <property type="match status" value="1"/>
</dbReference>
<dbReference type="GO" id="GO:0005886">
    <property type="term" value="C:plasma membrane"/>
    <property type="evidence" value="ECO:0007669"/>
    <property type="project" value="TreeGrafter"/>
</dbReference>
<keyword evidence="4" id="KW-0285">Flavoprotein</keyword>
<dbReference type="GO" id="GO:0006570">
    <property type="term" value="P:tyrosine metabolic process"/>
    <property type="evidence" value="ECO:0007669"/>
    <property type="project" value="TreeGrafter"/>
</dbReference>
<comment type="cofactor">
    <cofactor evidence="1">
        <name>FMN</name>
        <dbReference type="ChEBI" id="CHEBI:58210"/>
    </cofactor>
</comment>
<comment type="catalytic activity">
    <reaction evidence="9">
        <text>3-iodo-L-tyrosine + iodide + NADP(+) = 3,5-diiodo-L-tyrosine + NADPH + H(+)</text>
        <dbReference type="Rhea" id="RHEA:27457"/>
        <dbReference type="ChEBI" id="CHEBI:15378"/>
        <dbReference type="ChEBI" id="CHEBI:16382"/>
        <dbReference type="ChEBI" id="CHEBI:57506"/>
        <dbReference type="ChEBI" id="CHEBI:57783"/>
        <dbReference type="ChEBI" id="CHEBI:58349"/>
        <dbReference type="ChEBI" id="CHEBI:59898"/>
    </reaction>
    <physiologicalReaction direction="right-to-left" evidence="9">
        <dbReference type="Rhea" id="RHEA:27459"/>
    </physiologicalReaction>
</comment>
<comment type="catalytic activity">
    <reaction evidence="8">
        <text>bromide + L-tyrosine + NADP(+) = 3-bromo-L-tyrosine + NADPH</text>
        <dbReference type="Rhea" id="RHEA:70347"/>
        <dbReference type="ChEBI" id="CHEBI:15858"/>
        <dbReference type="ChEBI" id="CHEBI:57783"/>
        <dbReference type="ChEBI" id="CHEBI:58315"/>
        <dbReference type="ChEBI" id="CHEBI:58349"/>
        <dbReference type="ChEBI" id="CHEBI:189423"/>
    </reaction>
    <physiologicalReaction direction="right-to-left" evidence="8">
        <dbReference type="Rhea" id="RHEA:70349"/>
    </physiologicalReaction>
</comment>
<dbReference type="Gene3D" id="3.40.109.10">
    <property type="entry name" value="NADH Oxidase"/>
    <property type="match status" value="1"/>
</dbReference>
<dbReference type="FunFam" id="3.40.109.10:FF:000004">
    <property type="entry name" value="Iodotyrosine deiodinase 1"/>
    <property type="match status" value="1"/>
</dbReference>
<evidence type="ECO:0000256" key="7">
    <source>
        <dbReference type="ARBA" id="ARBA00033619"/>
    </source>
</evidence>
<evidence type="ECO:0000256" key="1">
    <source>
        <dbReference type="ARBA" id="ARBA00001917"/>
    </source>
</evidence>
<name>A0AAX7ULE6_ASTCA</name>
<dbReference type="InterPro" id="IPR029479">
    <property type="entry name" value="Nitroreductase"/>
</dbReference>
<sequence length="338" mass="38154">MQGTWLNISNASALKAGMIVSRKSLRRIAEIAVCSPYFPQMQVEEAKCESDPETLSSGVKRKVTTRVVIGTQFKSLHLRWCGNTSVPVKLAAFTSGKATFLLKDGDADDDWGDSTEEENLTQLPYSPQRYPEETMLQRSKEFYTLMNQRRSVRFISPEPVPREVIDNVIHTAGTAPSGAHTEPWTFIVVSDPDIKHQIRLIVEEEEEMNYRQRMGEKWVQDLAKLRTNWIKEYLDVAPYLILIFKQTYGILPNGKKKTHYYNEISVSISCGILLAALQNAGLVTVTSTPLNCGPKLRLLLKRPANEKLLMLLPVGYPASDATVPDLKRKHLDDILVHV</sequence>
<comment type="catalytic activity">
    <reaction evidence="7">
        <text>iodide + L-tyrosine + NADP(+) = 3-iodo-L-tyrosine + NADPH</text>
        <dbReference type="Rhea" id="RHEA:27453"/>
        <dbReference type="ChEBI" id="CHEBI:16382"/>
        <dbReference type="ChEBI" id="CHEBI:57783"/>
        <dbReference type="ChEBI" id="CHEBI:58315"/>
        <dbReference type="ChEBI" id="CHEBI:58349"/>
        <dbReference type="ChEBI" id="CHEBI:59898"/>
    </reaction>
    <physiologicalReaction direction="right-to-left" evidence="7">
        <dbReference type="Rhea" id="RHEA:27455"/>
    </physiologicalReaction>
</comment>
<dbReference type="Proteomes" id="UP000265100">
    <property type="component" value="Chromosome 15"/>
</dbReference>
<evidence type="ECO:0000256" key="4">
    <source>
        <dbReference type="ARBA" id="ARBA00022630"/>
    </source>
</evidence>
<evidence type="ECO:0000256" key="5">
    <source>
        <dbReference type="ARBA" id="ARBA00022643"/>
    </source>
</evidence>
<keyword evidence="6" id="KW-0560">Oxidoreductase</keyword>
<keyword evidence="5" id="KW-0288">FMN</keyword>
<comment type="catalytic activity">
    <reaction evidence="10">
        <text>L-tyrosine + chloride + NADP(+) = 3-chloro-L-tyrosine + NADPH</text>
        <dbReference type="Rhea" id="RHEA:70343"/>
        <dbReference type="ChEBI" id="CHEBI:17996"/>
        <dbReference type="ChEBI" id="CHEBI:57783"/>
        <dbReference type="ChEBI" id="CHEBI:58315"/>
        <dbReference type="ChEBI" id="CHEBI:58349"/>
        <dbReference type="ChEBI" id="CHEBI:189422"/>
    </reaction>
    <physiologicalReaction direction="right-to-left" evidence="10">
        <dbReference type="Rhea" id="RHEA:70345"/>
    </physiologicalReaction>
</comment>
<dbReference type="InterPro" id="IPR050627">
    <property type="entry name" value="Nitroreductase/BluB"/>
</dbReference>
<dbReference type="Ensembl" id="ENSACLT00000049219.1">
    <property type="protein sequence ID" value="ENSACLP00000065796.1"/>
    <property type="gene ID" value="ENSACLG00000009842.2"/>
</dbReference>
<evidence type="ECO:0000259" key="11">
    <source>
        <dbReference type="Pfam" id="PF00881"/>
    </source>
</evidence>
<dbReference type="GO" id="GO:0140616">
    <property type="term" value="F:iodotyrosine deiodinase activity"/>
    <property type="evidence" value="ECO:0007669"/>
    <property type="project" value="UniProtKB-EC"/>
</dbReference>
<dbReference type="PANTHER" id="PTHR23026:SF90">
    <property type="entry name" value="IODOTYROSINE DEIODINASE 1"/>
    <property type="match status" value="1"/>
</dbReference>
<evidence type="ECO:0000256" key="10">
    <source>
        <dbReference type="ARBA" id="ARBA00048356"/>
    </source>
</evidence>
<evidence type="ECO:0000256" key="3">
    <source>
        <dbReference type="ARBA" id="ARBA00012348"/>
    </source>
</evidence>
<dbReference type="SUPFAM" id="SSF55469">
    <property type="entry name" value="FMN-dependent nitroreductase-like"/>
    <property type="match status" value="1"/>
</dbReference>
<evidence type="ECO:0000313" key="13">
    <source>
        <dbReference type="Proteomes" id="UP000265100"/>
    </source>
</evidence>
<proteinExistence type="inferred from homology"/>
<evidence type="ECO:0000256" key="9">
    <source>
        <dbReference type="ARBA" id="ARBA00047519"/>
    </source>
</evidence>
<dbReference type="GeneTree" id="ENSGT00390000004348"/>
<reference evidence="12" key="1">
    <citation type="submission" date="2018-05" db="EMBL/GenBank/DDBJ databases">
        <authorList>
            <person name="Datahose"/>
        </authorList>
    </citation>
    <scope>NUCLEOTIDE SEQUENCE</scope>
</reference>
<dbReference type="PANTHER" id="PTHR23026">
    <property type="entry name" value="NADPH NITROREDUCTASE"/>
    <property type="match status" value="1"/>
</dbReference>
<organism evidence="12 13">
    <name type="scientific">Astatotilapia calliptera</name>
    <name type="common">Eastern happy</name>
    <name type="synonym">Chromis callipterus</name>
    <dbReference type="NCBI Taxonomy" id="8154"/>
    <lineage>
        <taxon>Eukaryota</taxon>
        <taxon>Metazoa</taxon>
        <taxon>Chordata</taxon>
        <taxon>Craniata</taxon>
        <taxon>Vertebrata</taxon>
        <taxon>Euteleostomi</taxon>
        <taxon>Actinopterygii</taxon>
        <taxon>Neopterygii</taxon>
        <taxon>Teleostei</taxon>
        <taxon>Neoteleostei</taxon>
        <taxon>Acanthomorphata</taxon>
        <taxon>Ovalentaria</taxon>
        <taxon>Cichlomorphae</taxon>
        <taxon>Cichliformes</taxon>
        <taxon>Cichlidae</taxon>
        <taxon>African cichlids</taxon>
        <taxon>Pseudocrenilabrinae</taxon>
        <taxon>Haplochromini</taxon>
        <taxon>Astatotilapia</taxon>
    </lineage>
</organism>